<feature type="domain" description="YbaK/aminoacyl-tRNA synthetase-associated" evidence="5">
    <location>
        <begin position="37"/>
        <end position="148"/>
    </location>
</feature>
<dbReference type="GO" id="GO:0002161">
    <property type="term" value="F:aminoacyl-tRNA deacylase activity"/>
    <property type="evidence" value="ECO:0007669"/>
    <property type="project" value="InterPro"/>
</dbReference>
<dbReference type="Proteomes" id="UP000031972">
    <property type="component" value="Unassembled WGS sequence"/>
</dbReference>
<sequence>MTKKAKTNAMRILDAHNIPYSILEYDTADNLLDGVSVAQKINRPAGAVYKTLVTQSPDRQVYVFLIPVEKELHLKKAALAAGQKKLEMIPSKNLLQTTGYVKGGCSPIGMKKKFSTFAAQPFNGQAQVVVSGGQIGSQIELKVSDLLTITEAAEADLI</sequence>
<dbReference type="SUPFAM" id="SSF55826">
    <property type="entry name" value="YbaK/ProRS associated domain"/>
    <property type="match status" value="1"/>
</dbReference>
<keyword evidence="2 4" id="KW-0648">Protein biosynthesis</keyword>
<dbReference type="PANTHER" id="PTHR30411:SF0">
    <property type="entry name" value="CYS-TRNA(PRO)_CYS-TRNA(CYS) DEACYLASE YBAK"/>
    <property type="match status" value="1"/>
</dbReference>
<dbReference type="RefSeq" id="WP_041053505.1">
    <property type="nucleotide sequence ID" value="NZ_JXRR01000001.1"/>
</dbReference>
<keyword evidence="7" id="KW-1185">Reference proteome</keyword>
<dbReference type="PIRSF" id="PIRSF006181">
    <property type="entry name" value="EbsC_YbaK"/>
    <property type="match status" value="1"/>
</dbReference>
<dbReference type="Pfam" id="PF04073">
    <property type="entry name" value="tRNA_edit"/>
    <property type="match status" value="1"/>
</dbReference>
<dbReference type="InterPro" id="IPR007214">
    <property type="entry name" value="YbaK/aa-tRNA-synth-assoc-dom"/>
</dbReference>
<dbReference type="GO" id="GO:0006412">
    <property type="term" value="P:translation"/>
    <property type="evidence" value="ECO:0007669"/>
    <property type="project" value="UniProtKB-KW"/>
</dbReference>
<dbReference type="NCBIfam" id="TIGR00011">
    <property type="entry name" value="YbaK_EbsC"/>
    <property type="match status" value="1"/>
</dbReference>
<dbReference type="PANTHER" id="PTHR30411">
    <property type="entry name" value="CYTOPLASMIC PROTEIN"/>
    <property type="match status" value="1"/>
</dbReference>
<evidence type="ECO:0000313" key="6">
    <source>
        <dbReference type="EMBL" id="KIL52765.1"/>
    </source>
</evidence>
<dbReference type="AlphaFoldDB" id="A0A0C2RR68"/>
<dbReference type="OrthoDB" id="9809296at2"/>
<evidence type="ECO:0000256" key="3">
    <source>
        <dbReference type="ARBA" id="ARBA00023239"/>
    </source>
</evidence>
<keyword evidence="3 4" id="KW-0456">Lyase</keyword>
<accession>A0A0C2RR68</accession>
<dbReference type="GO" id="GO:0016829">
    <property type="term" value="F:lyase activity"/>
    <property type="evidence" value="ECO:0007669"/>
    <property type="project" value="UniProtKB-KW"/>
</dbReference>
<dbReference type="EMBL" id="JXRR01000001">
    <property type="protein sequence ID" value="KIL52765.1"/>
    <property type="molecule type" value="Genomic_DNA"/>
</dbReference>
<organism evidence="6 7">
    <name type="scientific">Jeotgalibacillus campisalis</name>
    <dbReference type="NCBI Taxonomy" id="220754"/>
    <lineage>
        <taxon>Bacteria</taxon>
        <taxon>Bacillati</taxon>
        <taxon>Bacillota</taxon>
        <taxon>Bacilli</taxon>
        <taxon>Bacillales</taxon>
        <taxon>Caryophanaceae</taxon>
        <taxon>Jeotgalibacillus</taxon>
    </lineage>
</organism>
<evidence type="ECO:0000256" key="2">
    <source>
        <dbReference type="ARBA" id="ARBA00022917"/>
    </source>
</evidence>
<comment type="similarity">
    <text evidence="1 4">Belongs to the prolyl-tRNA editing family. YbaK/EbsC subfamily.</text>
</comment>
<dbReference type="InterPro" id="IPR004369">
    <property type="entry name" value="Prolyl-tRNA_editing_YbaK/EbsC"/>
</dbReference>
<evidence type="ECO:0000313" key="7">
    <source>
        <dbReference type="Proteomes" id="UP000031972"/>
    </source>
</evidence>
<name>A0A0C2RR68_9BACL</name>
<dbReference type="Gene3D" id="3.90.960.10">
    <property type="entry name" value="YbaK/aminoacyl-tRNA synthetase-associated domain"/>
    <property type="match status" value="1"/>
</dbReference>
<evidence type="ECO:0000259" key="5">
    <source>
        <dbReference type="Pfam" id="PF04073"/>
    </source>
</evidence>
<evidence type="ECO:0000256" key="1">
    <source>
        <dbReference type="ARBA" id="ARBA00009798"/>
    </source>
</evidence>
<dbReference type="InterPro" id="IPR036754">
    <property type="entry name" value="YbaK/aa-tRNA-synt-asso_dom_sf"/>
</dbReference>
<reference evidence="6 7" key="1">
    <citation type="submission" date="2015-01" db="EMBL/GenBank/DDBJ databases">
        <title>Jeotgalibacillus campisalis genome sequencing.</title>
        <authorList>
            <person name="Goh K.M."/>
            <person name="Chan K.-G."/>
            <person name="Yaakop A.S."/>
            <person name="Ee R."/>
            <person name="Gan H.M."/>
            <person name="Chan C.S."/>
        </authorList>
    </citation>
    <scope>NUCLEOTIDE SEQUENCE [LARGE SCALE GENOMIC DNA]</scope>
    <source>
        <strain evidence="6 7">SF-57</strain>
    </source>
</reference>
<gene>
    <name evidence="6" type="ORF">KR50_00940</name>
</gene>
<proteinExistence type="inferred from homology"/>
<comment type="caution">
    <text evidence="6">The sequence shown here is derived from an EMBL/GenBank/DDBJ whole genome shotgun (WGS) entry which is preliminary data.</text>
</comment>
<dbReference type="CDD" id="cd00002">
    <property type="entry name" value="YbaK_deacylase"/>
    <property type="match status" value="1"/>
</dbReference>
<dbReference type="EC" id="4.2.-.-" evidence="4"/>
<protein>
    <recommendedName>
        <fullName evidence="4">Cys-tRNA(Pro)/Cys-tRNA(Cys) deacylase</fullName>
        <ecNumber evidence="4">4.2.-.-</ecNumber>
    </recommendedName>
</protein>
<dbReference type="PATRIC" id="fig|220754.4.peg.96"/>
<evidence type="ECO:0000256" key="4">
    <source>
        <dbReference type="PIRNR" id="PIRNR006181"/>
    </source>
</evidence>